<dbReference type="InterPro" id="IPR007484">
    <property type="entry name" value="Peptidase_M28"/>
</dbReference>
<evidence type="ECO:0000313" key="4">
    <source>
        <dbReference type="Proteomes" id="UP000184241"/>
    </source>
</evidence>
<gene>
    <name evidence="3" type="ORF">SAMN02745941_04303</name>
</gene>
<dbReference type="AlphaFoldDB" id="A0A1M6DS12"/>
<keyword evidence="1" id="KW-0812">Transmembrane</keyword>
<dbReference type="GO" id="GO:0008235">
    <property type="term" value="F:metalloexopeptidase activity"/>
    <property type="evidence" value="ECO:0007669"/>
    <property type="project" value="InterPro"/>
</dbReference>
<keyword evidence="1" id="KW-1133">Transmembrane helix</keyword>
<dbReference type="InterPro" id="IPR045175">
    <property type="entry name" value="M28_fam"/>
</dbReference>
<dbReference type="Proteomes" id="UP000184241">
    <property type="component" value="Unassembled WGS sequence"/>
</dbReference>
<evidence type="ECO:0000313" key="3">
    <source>
        <dbReference type="EMBL" id="SHI75909.1"/>
    </source>
</evidence>
<dbReference type="Pfam" id="PF04389">
    <property type="entry name" value="Peptidase_M28"/>
    <property type="match status" value="1"/>
</dbReference>
<keyword evidence="1" id="KW-0472">Membrane</keyword>
<proteinExistence type="predicted"/>
<dbReference type="RefSeq" id="WP_073022610.1">
    <property type="nucleotide sequence ID" value="NZ_FQXU01000019.1"/>
</dbReference>
<protein>
    <submittedName>
        <fullName evidence="3">Peptidase family M28</fullName>
    </submittedName>
</protein>
<accession>A0A1M6DS12</accession>
<dbReference type="Gene3D" id="3.40.630.10">
    <property type="entry name" value="Zn peptidases"/>
    <property type="match status" value="1"/>
</dbReference>
<dbReference type="EMBL" id="FQXU01000019">
    <property type="protein sequence ID" value="SHI75909.1"/>
    <property type="molecule type" value="Genomic_DNA"/>
</dbReference>
<feature type="transmembrane region" description="Helical" evidence="1">
    <location>
        <begin position="426"/>
        <end position="446"/>
    </location>
</feature>
<sequence length="456" mass="51603">MKKYILAFISLLFLTLFSISLYFKLTYKPFDTDNVLNNIKELSSSTYEGRLAGSEGNIKTSEYIINELRNSSINSYNDDYREMFKVKAPKLINGSPSLILKSPGGNVYKEFKYGVDFKEDLLNFKENTFSFGEKFRDSKLYIFTQSIVIQNSQGSFMLYVSDNSSDFRSSFLYNSPCSMYISITKEVYDEILDKLGEDYTLDCFIPMEVVDTNIPNIVGKIKGRDSTLPPLILSAHFDHLGIDLGGNLYSGALDNASGISFLLELSKNLASLPKPDRDIIILALNGEEFGLLGSQDFSTNNLDSIKDSKLINFDMVASTKDTSLSIFSGKYVRNSELIEDLSNILENDKIYYVKKFEDVSDHAPFNSLGIDGVTLGFEDYSNIHTPNDTYEYTSSHGINLTYDLVYKYILSTYYGGFTLTIYDSRLFYGSLGGFLIFSCLSLYLIYKDLKTKKLNK</sequence>
<dbReference type="PANTHER" id="PTHR12147">
    <property type="entry name" value="METALLOPEPTIDASE M28 FAMILY MEMBER"/>
    <property type="match status" value="1"/>
</dbReference>
<name>A0A1M6DS12_9CLOT</name>
<evidence type="ECO:0000259" key="2">
    <source>
        <dbReference type="Pfam" id="PF04389"/>
    </source>
</evidence>
<dbReference type="SUPFAM" id="SSF53187">
    <property type="entry name" value="Zn-dependent exopeptidases"/>
    <property type="match status" value="1"/>
</dbReference>
<feature type="domain" description="Peptidase M28" evidence="2">
    <location>
        <begin position="216"/>
        <end position="407"/>
    </location>
</feature>
<evidence type="ECO:0000256" key="1">
    <source>
        <dbReference type="SAM" id="Phobius"/>
    </source>
</evidence>
<organism evidence="3 4">
    <name type="scientific">Clostridium intestinale DSM 6191</name>
    <dbReference type="NCBI Taxonomy" id="1121320"/>
    <lineage>
        <taxon>Bacteria</taxon>
        <taxon>Bacillati</taxon>
        <taxon>Bacillota</taxon>
        <taxon>Clostridia</taxon>
        <taxon>Eubacteriales</taxon>
        <taxon>Clostridiaceae</taxon>
        <taxon>Clostridium</taxon>
    </lineage>
</organism>
<dbReference type="GO" id="GO:0006508">
    <property type="term" value="P:proteolysis"/>
    <property type="evidence" value="ECO:0007669"/>
    <property type="project" value="InterPro"/>
</dbReference>
<dbReference type="PANTHER" id="PTHR12147:SF26">
    <property type="entry name" value="PEPTIDASE M28 DOMAIN-CONTAINING PROTEIN"/>
    <property type="match status" value="1"/>
</dbReference>
<reference evidence="3 4" key="1">
    <citation type="submission" date="2016-11" db="EMBL/GenBank/DDBJ databases">
        <authorList>
            <person name="Jaros S."/>
            <person name="Januszkiewicz K."/>
            <person name="Wedrychowicz H."/>
        </authorList>
    </citation>
    <scope>NUCLEOTIDE SEQUENCE [LARGE SCALE GENOMIC DNA]</scope>
    <source>
        <strain evidence="3 4">DSM 6191</strain>
    </source>
</reference>